<dbReference type="STRING" id="1122214.Mame_03866"/>
<evidence type="ECO:0000259" key="4">
    <source>
        <dbReference type="PROSITE" id="PS51186"/>
    </source>
</evidence>
<dbReference type="Pfam" id="PF00583">
    <property type="entry name" value="Acetyltransf_1"/>
    <property type="match status" value="1"/>
</dbReference>
<dbReference type="eggNOG" id="COG0456">
    <property type="taxonomic scope" value="Bacteria"/>
</dbReference>
<dbReference type="InterPro" id="IPR016181">
    <property type="entry name" value="Acyl_CoA_acyltransferase"/>
</dbReference>
<dbReference type="OrthoDB" id="9805924at2"/>
<name>A0A1U9Z625_9HYPH</name>
<gene>
    <name evidence="5" type="primary">yncA_3</name>
    <name evidence="5" type="ORF">Mame_03866</name>
</gene>
<dbReference type="PANTHER" id="PTHR10545:SF29">
    <property type="entry name" value="GH14572P-RELATED"/>
    <property type="match status" value="1"/>
</dbReference>
<evidence type="ECO:0000256" key="2">
    <source>
        <dbReference type="ARBA" id="ARBA00022679"/>
    </source>
</evidence>
<dbReference type="GO" id="GO:0008080">
    <property type="term" value="F:N-acetyltransferase activity"/>
    <property type="evidence" value="ECO:0007669"/>
    <property type="project" value="TreeGrafter"/>
</dbReference>
<feature type="domain" description="N-acetyltransferase" evidence="4">
    <location>
        <begin position="3"/>
        <end position="158"/>
    </location>
</feature>
<proteinExistence type="inferred from homology"/>
<dbReference type="InterPro" id="IPR051016">
    <property type="entry name" value="Diverse_Substrate_AcTransf"/>
</dbReference>
<dbReference type="RefSeq" id="WP_018065499.1">
    <property type="nucleotide sequence ID" value="NZ_AQWH01000013.1"/>
</dbReference>
<dbReference type="EMBL" id="CP020330">
    <property type="protein sequence ID" value="AQZ53167.1"/>
    <property type="molecule type" value="Genomic_DNA"/>
</dbReference>
<protein>
    <submittedName>
        <fullName evidence="5">N-acyltransferase YncA</fullName>
        <ecNumber evidence="5">2.3.1.-</ecNumber>
    </submittedName>
</protein>
<sequence length="161" mass="17624">MGYTIRPATRSDAGAIYRFVCELAAFEKARDQVETSEEGLAEAIFGAGSVTGALIAEVDGEPVGFAVYYFSFSTWQGRNGIYLEDLYVTPDHRGAGLGRALMQAVAEIGVARNCGRMEWSVLDWNEGAIRVYDGIGGKPQDEWIRYRLEGETLRKVADGSV</sequence>
<dbReference type="PANTHER" id="PTHR10545">
    <property type="entry name" value="DIAMINE N-ACETYLTRANSFERASE"/>
    <property type="match status" value="1"/>
</dbReference>
<keyword evidence="2 5" id="KW-0808">Transferase</keyword>
<dbReference type="CDD" id="cd04301">
    <property type="entry name" value="NAT_SF"/>
    <property type="match status" value="1"/>
</dbReference>
<dbReference type="SUPFAM" id="SSF55729">
    <property type="entry name" value="Acyl-CoA N-acyltransferases (Nat)"/>
    <property type="match status" value="1"/>
</dbReference>
<dbReference type="EC" id="2.3.1.-" evidence="5"/>
<evidence type="ECO:0000313" key="6">
    <source>
        <dbReference type="Proteomes" id="UP000191135"/>
    </source>
</evidence>
<dbReference type="PROSITE" id="PS51186">
    <property type="entry name" value="GNAT"/>
    <property type="match status" value="1"/>
</dbReference>
<comment type="similarity">
    <text evidence="1">Belongs to the acetyltransferase family.</text>
</comment>
<dbReference type="FunFam" id="3.40.630.30:FF:000064">
    <property type="entry name" value="GNAT family acetyltransferase"/>
    <property type="match status" value="1"/>
</dbReference>
<dbReference type="Gene3D" id="3.40.630.30">
    <property type="match status" value="1"/>
</dbReference>
<keyword evidence="6" id="KW-1185">Reference proteome</keyword>
<evidence type="ECO:0000256" key="1">
    <source>
        <dbReference type="ARBA" id="ARBA00008694"/>
    </source>
</evidence>
<dbReference type="InterPro" id="IPR000182">
    <property type="entry name" value="GNAT_dom"/>
</dbReference>
<reference evidence="5 6" key="1">
    <citation type="submission" date="2017-03" db="EMBL/GenBank/DDBJ databases">
        <title>Foreign affairs: Plasmid Transfer between Roseobacters and Rhizobia.</title>
        <authorList>
            <person name="Bartling P."/>
            <person name="Bunk B."/>
            <person name="Overmann J."/>
            <person name="Brinkmann H."/>
            <person name="Petersen J."/>
        </authorList>
    </citation>
    <scope>NUCLEOTIDE SEQUENCE [LARGE SCALE GENOMIC DNA]</scope>
    <source>
        <strain evidence="5 6">MACL11</strain>
    </source>
</reference>
<organism evidence="5 6">
    <name type="scientific">Martelella mediterranea DSM 17316</name>
    <dbReference type="NCBI Taxonomy" id="1122214"/>
    <lineage>
        <taxon>Bacteria</taxon>
        <taxon>Pseudomonadati</taxon>
        <taxon>Pseudomonadota</taxon>
        <taxon>Alphaproteobacteria</taxon>
        <taxon>Hyphomicrobiales</taxon>
        <taxon>Aurantimonadaceae</taxon>
        <taxon>Martelella</taxon>
    </lineage>
</organism>
<dbReference type="KEGG" id="mmed:Mame_03866"/>
<keyword evidence="3 5" id="KW-0012">Acyltransferase</keyword>
<evidence type="ECO:0000313" key="5">
    <source>
        <dbReference type="EMBL" id="AQZ53167.1"/>
    </source>
</evidence>
<dbReference type="AlphaFoldDB" id="A0A1U9Z625"/>
<evidence type="ECO:0000256" key="3">
    <source>
        <dbReference type="ARBA" id="ARBA00023315"/>
    </source>
</evidence>
<accession>A0A1U9Z625</accession>
<dbReference type="Proteomes" id="UP000191135">
    <property type="component" value="Chromosome"/>
</dbReference>